<evidence type="ECO:0000313" key="1">
    <source>
        <dbReference type="EMBL" id="EMY69521.1"/>
    </source>
</evidence>
<proteinExistence type="predicted"/>
<dbReference type="STRING" id="1218591.LEP1GSC199_2013"/>
<dbReference type="AlphaFoldDB" id="N1WCF8"/>
<accession>N1WCF8</accession>
<dbReference type="EMBL" id="AOGY02000051">
    <property type="protein sequence ID" value="EMY69521.1"/>
    <property type="molecule type" value="Genomic_DNA"/>
</dbReference>
<protein>
    <recommendedName>
        <fullName evidence="3">VOC domain-containing protein</fullName>
    </recommendedName>
</protein>
<sequence>MMNDNKNMDLVLPQFFSVNLDGGEDTTIPLRFYQSFLGGTVLKESFGHSELKLKSGECLVFSKVTEHCPVRKGTITLTCDTTTLNHSNFSSLKLVQSIPDKNYSLYEDPWGNWVWFYFLDSKNSAKRSG</sequence>
<evidence type="ECO:0008006" key="3">
    <source>
        <dbReference type="Google" id="ProtNLM"/>
    </source>
</evidence>
<organism evidence="1 2">
    <name type="scientific">Leptospira vanthielii serovar Holland str. Waz Holland = ATCC 700522</name>
    <dbReference type="NCBI Taxonomy" id="1218591"/>
    <lineage>
        <taxon>Bacteria</taxon>
        <taxon>Pseudomonadati</taxon>
        <taxon>Spirochaetota</taxon>
        <taxon>Spirochaetia</taxon>
        <taxon>Leptospirales</taxon>
        <taxon>Leptospiraceae</taxon>
        <taxon>Leptospira</taxon>
    </lineage>
</organism>
<dbReference type="RefSeq" id="WP_002982676.1">
    <property type="nucleotide sequence ID" value="NZ_AOGY02000051.1"/>
</dbReference>
<dbReference type="Proteomes" id="UP000012227">
    <property type="component" value="Unassembled WGS sequence"/>
</dbReference>
<gene>
    <name evidence="1" type="ORF">LEP1GSC199_2013</name>
</gene>
<name>N1WCF8_9LEPT</name>
<reference evidence="1 2" key="1">
    <citation type="submission" date="2013-03" db="EMBL/GenBank/DDBJ databases">
        <authorList>
            <person name="Harkins D.M."/>
            <person name="Durkin A.S."/>
            <person name="Brinkac L.M."/>
            <person name="Haft D.H."/>
            <person name="Selengut J.D."/>
            <person name="Sanka R."/>
            <person name="DePew J."/>
            <person name="Purushe J."/>
            <person name="Galloway R.L."/>
            <person name="Vinetz J.M."/>
            <person name="Sutton G.G."/>
            <person name="Nierman W.C."/>
            <person name="Fouts D.E."/>
        </authorList>
    </citation>
    <scope>NUCLEOTIDE SEQUENCE [LARGE SCALE GENOMIC DNA]</scope>
    <source>
        <strain evidence="1 2">Waz Holland</strain>
    </source>
</reference>
<evidence type="ECO:0000313" key="2">
    <source>
        <dbReference type="Proteomes" id="UP000012227"/>
    </source>
</evidence>
<comment type="caution">
    <text evidence="1">The sequence shown here is derived from an EMBL/GenBank/DDBJ whole genome shotgun (WGS) entry which is preliminary data.</text>
</comment>